<gene>
    <name evidence="1" type="ORF">E2C01_007328</name>
</gene>
<name>A0A5B7CYP8_PORTR</name>
<dbReference type="Proteomes" id="UP000324222">
    <property type="component" value="Unassembled WGS sequence"/>
</dbReference>
<accession>A0A5B7CYP8</accession>
<reference evidence="1 2" key="1">
    <citation type="submission" date="2019-05" db="EMBL/GenBank/DDBJ databases">
        <title>Another draft genome of Portunus trituberculatus and its Hox gene families provides insights of decapod evolution.</title>
        <authorList>
            <person name="Jeong J.-H."/>
            <person name="Song I."/>
            <person name="Kim S."/>
            <person name="Choi T."/>
            <person name="Kim D."/>
            <person name="Ryu S."/>
            <person name="Kim W."/>
        </authorList>
    </citation>
    <scope>NUCLEOTIDE SEQUENCE [LARGE SCALE GENOMIC DNA]</scope>
    <source>
        <tissue evidence="1">Muscle</tissue>
    </source>
</reference>
<protein>
    <submittedName>
        <fullName evidence="1">Uncharacterized protein</fullName>
    </submittedName>
</protein>
<organism evidence="1 2">
    <name type="scientific">Portunus trituberculatus</name>
    <name type="common">Swimming crab</name>
    <name type="synonym">Neptunus trituberculatus</name>
    <dbReference type="NCBI Taxonomy" id="210409"/>
    <lineage>
        <taxon>Eukaryota</taxon>
        <taxon>Metazoa</taxon>
        <taxon>Ecdysozoa</taxon>
        <taxon>Arthropoda</taxon>
        <taxon>Crustacea</taxon>
        <taxon>Multicrustacea</taxon>
        <taxon>Malacostraca</taxon>
        <taxon>Eumalacostraca</taxon>
        <taxon>Eucarida</taxon>
        <taxon>Decapoda</taxon>
        <taxon>Pleocyemata</taxon>
        <taxon>Brachyura</taxon>
        <taxon>Eubrachyura</taxon>
        <taxon>Portunoidea</taxon>
        <taxon>Portunidae</taxon>
        <taxon>Portuninae</taxon>
        <taxon>Portunus</taxon>
    </lineage>
</organism>
<evidence type="ECO:0000313" key="2">
    <source>
        <dbReference type="Proteomes" id="UP000324222"/>
    </source>
</evidence>
<evidence type="ECO:0000313" key="1">
    <source>
        <dbReference type="EMBL" id="MPC14560.1"/>
    </source>
</evidence>
<keyword evidence="2" id="KW-1185">Reference proteome</keyword>
<comment type="caution">
    <text evidence="1">The sequence shown here is derived from an EMBL/GenBank/DDBJ whole genome shotgun (WGS) entry which is preliminary data.</text>
</comment>
<sequence>MQQQAILNGKRKTEGTIKEQSSGCCGLSGSDLEWLCSPARTSGLKTEGHLDSCLGTLIIIKPCGLISVMDGAWYCGPAEICCNEYL</sequence>
<dbReference type="AlphaFoldDB" id="A0A5B7CYP8"/>
<proteinExistence type="predicted"/>
<dbReference type="EMBL" id="VSRR010000361">
    <property type="protein sequence ID" value="MPC14560.1"/>
    <property type="molecule type" value="Genomic_DNA"/>
</dbReference>